<feature type="signal peptide" evidence="1">
    <location>
        <begin position="1"/>
        <end position="18"/>
    </location>
</feature>
<name>A0ABW8TCS9_9CLOT</name>
<dbReference type="Gene3D" id="3.90.1580.10">
    <property type="entry name" value="paralog of FGE (formylglycine-generating enzyme)"/>
    <property type="match status" value="1"/>
</dbReference>
<dbReference type="InterPro" id="IPR005532">
    <property type="entry name" value="SUMF_dom"/>
</dbReference>
<evidence type="ECO:0000313" key="3">
    <source>
        <dbReference type="EMBL" id="MFL0249455.1"/>
    </source>
</evidence>
<proteinExistence type="predicted"/>
<dbReference type="SUPFAM" id="SSF56436">
    <property type="entry name" value="C-type lectin-like"/>
    <property type="match status" value="1"/>
</dbReference>
<evidence type="ECO:0000256" key="1">
    <source>
        <dbReference type="SAM" id="SignalP"/>
    </source>
</evidence>
<evidence type="ECO:0000259" key="2">
    <source>
        <dbReference type="Pfam" id="PF03781"/>
    </source>
</evidence>
<feature type="chain" id="PRO_5045459984" evidence="1">
    <location>
        <begin position="19"/>
        <end position="276"/>
    </location>
</feature>
<dbReference type="Proteomes" id="UP001623592">
    <property type="component" value="Unassembled WGS sequence"/>
</dbReference>
<dbReference type="EMBL" id="JBJIAA010000002">
    <property type="protein sequence ID" value="MFL0249455.1"/>
    <property type="molecule type" value="Genomic_DNA"/>
</dbReference>
<accession>A0ABW8TCS9</accession>
<keyword evidence="1" id="KW-0732">Signal</keyword>
<dbReference type="InterPro" id="IPR051043">
    <property type="entry name" value="Sulfatase_Mod_Factor_Kinase"/>
</dbReference>
<comment type="caution">
    <text evidence="3">The sequence shown here is derived from an EMBL/GenBank/DDBJ whole genome shotgun (WGS) entry which is preliminary data.</text>
</comment>
<evidence type="ECO:0000313" key="4">
    <source>
        <dbReference type="Proteomes" id="UP001623592"/>
    </source>
</evidence>
<dbReference type="PANTHER" id="PTHR23150:SF19">
    <property type="entry name" value="FORMYLGLYCINE-GENERATING ENZYME"/>
    <property type="match status" value="1"/>
</dbReference>
<dbReference type="PANTHER" id="PTHR23150">
    <property type="entry name" value="SULFATASE MODIFYING FACTOR 1, 2"/>
    <property type="match status" value="1"/>
</dbReference>
<dbReference type="Pfam" id="PF03781">
    <property type="entry name" value="FGE-sulfatase"/>
    <property type="match status" value="1"/>
</dbReference>
<dbReference type="InterPro" id="IPR016187">
    <property type="entry name" value="CTDL_fold"/>
</dbReference>
<sequence>MRKLLIFLLMTMMIAVSACSKEKPNNLVLVKGGKFINTKTNYYGTNIKMLDFYIGKYEVTQKEWESVMGTNPSKFKGDNLPVEMVSWYDCIEYCNKRSTKEGLKEYYKIDKDKKDPNNKNDRDNIKWTVTINKGANGYRLPTEAEWEYAAGGGAKSKNYTYSGSNKADEVAWYWKNCGDTYLSGQWSWPAIENNNGKTKTAGIKKSNELGLYDMSGNVREWCFEWYEELSIPSGYFRLCKGGGWIGDVTCCELSFRGKYEANSRGSDEGVRVCRSK</sequence>
<reference evidence="3 4" key="1">
    <citation type="submission" date="2024-11" db="EMBL/GenBank/DDBJ databases">
        <authorList>
            <person name="Heng Y.C."/>
            <person name="Lim A.C.H."/>
            <person name="Lee J.K.Y."/>
            <person name="Kittelmann S."/>
        </authorList>
    </citation>
    <scope>NUCLEOTIDE SEQUENCE [LARGE SCALE GENOMIC DNA]</scope>
    <source>
        <strain evidence="3 4">WILCCON 0114</strain>
    </source>
</reference>
<feature type="domain" description="Sulfatase-modifying factor enzyme-like" evidence="2">
    <location>
        <begin position="26"/>
        <end position="273"/>
    </location>
</feature>
<organism evidence="3 4">
    <name type="scientific">Clostridium neuense</name>
    <dbReference type="NCBI Taxonomy" id="1728934"/>
    <lineage>
        <taxon>Bacteria</taxon>
        <taxon>Bacillati</taxon>
        <taxon>Bacillota</taxon>
        <taxon>Clostridia</taxon>
        <taxon>Eubacteriales</taxon>
        <taxon>Clostridiaceae</taxon>
        <taxon>Clostridium</taxon>
    </lineage>
</organism>
<dbReference type="PROSITE" id="PS51257">
    <property type="entry name" value="PROKAR_LIPOPROTEIN"/>
    <property type="match status" value="1"/>
</dbReference>
<protein>
    <submittedName>
        <fullName evidence="3">Formylglycine-generating enzyme family protein</fullName>
    </submittedName>
</protein>
<gene>
    <name evidence="3" type="ORF">ACJDT4_03400</name>
</gene>
<dbReference type="InterPro" id="IPR042095">
    <property type="entry name" value="SUMF_sf"/>
</dbReference>
<keyword evidence="4" id="KW-1185">Reference proteome</keyword>
<dbReference type="RefSeq" id="WP_406786122.1">
    <property type="nucleotide sequence ID" value="NZ_JBJIAA010000002.1"/>
</dbReference>